<evidence type="ECO:0000256" key="1">
    <source>
        <dbReference type="SAM" id="MobiDB-lite"/>
    </source>
</evidence>
<dbReference type="Proteomes" id="UP000307440">
    <property type="component" value="Unassembled WGS sequence"/>
</dbReference>
<evidence type="ECO:0000313" key="4">
    <source>
        <dbReference type="Proteomes" id="UP000307440"/>
    </source>
</evidence>
<accession>A0A5C3KGG9</accession>
<protein>
    <recommendedName>
        <fullName evidence="2">F-box domain-containing protein</fullName>
    </recommendedName>
</protein>
<evidence type="ECO:0000259" key="2">
    <source>
        <dbReference type="PROSITE" id="PS50181"/>
    </source>
</evidence>
<feature type="domain" description="F-box" evidence="2">
    <location>
        <begin position="1"/>
        <end position="46"/>
    </location>
</feature>
<keyword evidence="4" id="KW-1185">Reference proteome</keyword>
<feature type="region of interest" description="Disordered" evidence="1">
    <location>
        <begin position="501"/>
        <end position="529"/>
    </location>
</feature>
<gene>
    <name evidence="3" type="ORF">FA15DRAFT_760238</name>
</gene>
<name>A0A5C3KGG9_COPMA</name>
<proteinExistence type="predicted"/>
<evidence type="ECO:0000313" key="3">
    <source>
        <dbReference type="EMBL" id="TFK19112.1"/>
    </source>
</evidence>
<sequence>MNFTTLPTELLQKISDETSSADSKSLRLVCKAFAALLQKDLLHSLLIHINGQTPTAHRGLDILEHLANTREHAARCATQELVIDYIESPPLAQDPDIKITLEEFEARWKASLVPALQSLTSVKKLRFRFGFTKSDEIFTAVIGYIKSIIPRLRILEVYAIDSSPCYSTRLEETLSILNDPQLHDLTSFSLDTEGGAEVNDALVASLISVAANIVKTSRTSLERFKFNIPVLNGWSALSPPRTLQNLFGQNTSESLRALTHLTLDNTTISDIRSRTPTLPQLSSLTHLSCPEPSNLHPPNAPPTNLNLPHASHNYRFGFWTALANTPVPLRSLRHATASPEMLAYLCSYSGELQELDISCYHTPGANAVEEAMGIDLWDRVVQHHQPSLRVLRVSSDCEGWGMLGAQTPEDFRRQSPDPFPELQELEPSVLPHGYMGLILNLIFQPKLFPSLQQLLVKFPYRPDAGSSRFGVRNMRREIYITDIGTETIMAHKFTFPRTPLNSSPGPSAPGHKELNQVQTWPQPSESTSTPAAVAPIKELHLPDVAVLQSQVSRNRRSAGVCTFVLDC</sequence>
<dbReference type="AlphaFoldDB" id="A0A5C3KGG9"/>
<dbReference type="OrthoDB" id="3541472at2759"/>
<dbReference type="InterPro" id="IPR001810">
    <property type="entry name" value="F-box_dom"/>
</dbReference>
<dbReference type="EMBL" id="ML210359">
    <property type="protein sequence ID" value="TFK19112.1"/>
    <property type="molecule type" value="Genomic_DNA"/>
</dbReference>
<dbReference type="SUPFAM" id="SSF52047">
    <property type="entry name" value="RNI-like"/>
    <property type="match status" value="1"/>
</dbReference>
<reference evidence="3 4" key="1">
    <citation type="journal article" date="2019" name="Nat. Ecol. Evol.">
        <title>Megaphylogeny resolves global patterns of mushroom evolution.</title>
        <authorList>
            <person name="Varga T."/>
            <person name="Krizsan K."/>
            <person name="Foldi C."/>
            <person name="Dima B."/>
            <person name="Sanchez-Garcia M."/>
            <person name="Sanchez-Ramirez S."/>
            <person name="Szollosi G.J."/>
            <person name="Szarkandi J.G."/>
            <person name="Papp V."/>
            <person name="Albert L."/>
            <person name="Andreopoulos W."/>
            <person name="Angelini C."/>
            <person name="Antonin V."/>
            <person name="Barry K.W."/>
            <person name="Bougher N.L."/>
            <person name="Buchanan P."/>
            <person name="Buyck B."/>
            <person name="Bense V."/>
            <person name="Catcheside P."/>
            <person name="Chovatia M."/>
            <person name="Cooper J."/>
            <person name="Damon W."/>
            <person name="Desjardin D."/>
            <person name="Finy P."/>
            <person name="Geml J."/>
            <person name="Haridas S."/>
            <person name="Hughes K."/>
            <person name="Justo A."/>
            <person name="Karasinski D."/>
            <person name="Kautmanova I."/>
            <person name="Kiss B."/>
            <person name="Kocsube S."/>
            <person name="Kotiranta H."/>
            <person name="LaButti K.M."/>
            <person name="Lechner B.E."/>
            <person name="Liimatainen K."/>
            <person name="Lipzen A."/>
            <person name="Lukacs Z."/>
            <person name="Mihaltcheva S."/>
            <person name="Morgado L.N."/>
            <person name="Niskanen T."/>
            <person name="Noordeloos M.E."/>
            <person name="Ohm R.A."/>
            <person name="Ortiz-Santana B."/>
            <person name="Ovrebo C."/>
            <person name="Racz N."/>
            <person name="Riley R."/>
            <person name="Savchenko A."/>
            <person name="Shiryaev A."/>
            <person name="Soop K."/>
            <person name="Spirin V."/>
            <person name="Szebenyi C."/>
            <person name="Tomsovsky M."/>
            <person name="Tulloss R.E."/>
            <person name="Uehling J."/>
            <person name="Grigoriev I.V."/>
            <person name="Vagvolgyi C."/>
            <person name="Papp T."/>
            <person name="Martin F.M."/>
            <person name="Miettinen O."/>
            <person name="Hibbett D.S."/>
            <person name="Nagy L.G."/>
        </authorList>
    </citation>
    <scope>NUCLEOTIDE SEQUENCE [LARGE SCALE GENOMIC DNA]</scope>
    <source>
        <strain evidence="3 4">CBS 121175</strain>
    </source>
</reference>
<feature type="compositionally biased region" description="Polar residues" evidence="1">
    <location>
        <begin position="515"/>
        <end position="529"/>
    </location>
</feature>
<organism evidence="3 4">
    <name type="scientific">Coprinopsis marcescibilis</name>
    <name type="common">Agaric fungus</name>
    <name type="synonym">Psathyrella marcescibilis</name>
    <dbReference type="NCBI Taxonomy" id="230819"/>
    <lineage>
        <taxon>Eukaryota</taxon>
        <taxon>Fungi</taxon>
        <taxon>Dikarya</taxon>
        <taxon>Basidiomycota</taxon>
        <taxon>Agaricomycotina</taxon>
        <taxon>Agaricomycetes</taxon>
        <taxon>Agaricomycetidae</taxon>
        <taxon>Agaricales</taxon>
        <taxon>Agaricineae</taxon>
        <taxon>Psathyrellaceae</taxon>
        <taxon>Coprinopsis</taxon>
    </lineage>
</organism>
<dbReference type="STRING" id="230819.A0A5C3KGG9"/>
<dbReference type="PROSITE" id="PS50181">
    <property type="entry name" value="FBOX"/>
    <property type="match status" value="1"/>
</dbReference>